<dbReference type="Gene3D" id="3.40.630.10">
    <property type="entry name" value="Zn peptidases"/>
    <property type="match status" value="2"/>
</dbReference>
<dbReference type="PANTHER" id="PTHR43808:SF31">
    <property type="entry name" value="N-ACETYL-L-CITRULLINE DEACETYLASE"/>
    <property type="match status" value="1"/>
</dbReference>
<evidence type="ECO:0000313" key="2">
    <source>
        <dbReference type="Proteomes" id="UP001548189"/>
    </source>
</evidence>
<dbReference type="EC" id="3.5.1.18" evidence="1"/>
<dbReference type="NCBIfam" id="TIGR01246">
    <property type="entry name" value="dapE_proteo"/>
    <property type="match status" value="1"/>
</dbReference>
<dbReference type="InterPro" id="IPR002933">
    <property type="entry name" value="Peptidase_M20"/>
</dbReference>
<dbReference type="NCBIfam" id="NF009557">
    <property type="entry name" value="PRK13009.1"/>
    <property type="match status" value="1"/>
</dbReference>
<reference evidence="1 2" key="1">
    <citation type="submission" date="2024-06" db="EMBL/GenBank/DDBJ databases">
        <authorList>
            <person name="Li F."/>
        </authorList>
    </citation>
    <scope>NUCLEOTIDE SEQUENCE [LARGE SCALE GENOMIC DNA]</scope>
    <source>
        <strain evidence="1 2">GXAS 311</strain>
    </source>
</reference>
<dbReference type="SUPFAM" id="SSF53187">
    <property type="entry name" value="Zn-dependent exopeptidases"/>
    <property type="match status" value="1"/>
</dbReference>
<dbReference type="Proteomes" id="UP001548189">
    <property type="component" value="Unassembled WGS sequence"/>
</dbReference>
<dbReference type="InterPro" id="IPR011650">
    <property type="entry name" value="Peptidase_M20_dimer"/>
</dbReference>
<dbReference type="SUPFAM" id="SSF55031">
    <property type="entry name" value="Bacterial exopeptidase dimerisation domain"/>
    <property type="match status" value="1"/>
</dbReference>
<organism evidence="1 2">
    <name type="scientific">Aliikangiella maris</name>
    <dbReference type="NCBI Taxonomy" id="3162458"/>
    <lineage>
        <taxon>Bacteria</taxon>
        <taxon>Pseudomonadati</taxon>
        <taxon>Pseudomonadota</taxon>
        <taxon>Gammaproteobacteria</taxon>
        <taxon>Oceanospirillales</taxon>
        <taxon>Pleioneaceae</taxon>
        <taxon>Aliikangiella</taxon>
    </lineage>
</organism>
<keyword evidence="1" id="KW-0378">Hydrolase</keyword>
<dbReference type="Pfam" id="PF01546">
    <property type="entry name" value="Peptidase_M20"/>
    <property type="match status" value="1"/>
</dbReference>
<dbReference type="HAMAP" id="MF_01690">
    <property type="entry name" value="DapE"/>
    <property type="match status" value="1"/>
</dbReference>
<dbReference type="InterPro" id="IPR036264">
    <property type="entry name" value="Bact_exopeptidase_dim_dom"/>
</dbReference>
<dbReference type="InterPro" id="IPR005941">
    <property type="entry name" value="DapE_proteobac"/>
</dbReference>
<proteinExistence type="inferred from homology"/>
<dbReference type="NCBIfam" id="TIGR01910">
    <property type="entry name" value="DapE-ArgE"/>
    <property type="match status" value="1"/>
</dbReference>
<gene>
    <name evidence="1" type="primary">dapE</name>
    <name evidence="1" type="ORF">ABVT43_08490</name>
</gene>
<accession>A0ABV2BTD5</accession>
<dbReference type="PANTHER" id="PTHR43808">
    <property type="entry name" value="ACETYLORNITHINE DEACETYLASE"/>
    <property type="match status" value="1"/>
</dbReference>
<name>A0ABV2BTD5_9GAMM</name>
<dbReference type="InterPro" id="IPR050072">
    <property type="entry name" value="Peptidase_M20A"/>
</dbReference>
<protein>
    <submittedName>
        <fullName evidence="1">Succinyl-diaminopimelate desuccinylase</fullName>
        <ecNumber evidence="1">3.5.1.18</ecNumber>
    </submittedName>
</protein>
<dbReference type="Pfam" id="PF07687">
    <property type="entry name" value="M20_dimer"/>
    <property type="match status" value="1"/>
</dbReference>
<dbReference type="InterPro" id="IPR010182">
    <property type="entry name" value="ArgE/DapE"/>
</dbReference>
<comment type="caution">
    <text evidence="1">The sequence shown here is derived from an EMBL/GenBank/DDBJ whole genome shotgun (WGS) entry which is preliminary data.</text>
</comment>
<keyword evidence="2" id="KW-1185">Reference proteome</keyword>
<sequence length="385" mass="42245">MTDLTTHLPSLEATTLDIAKNLIARESVTPADAGCQSFMADYLSLCGFTTEHLDFGDTQNIWSVRGQQSPCLVFAGHTDVVPPGNLSNWQTNPFDPVEKDGYLYGRGAADMKGSLAAMLTATSRFVSDFPEHRGSIAFLITSDEEGPFINGTVKVVETLMQRKQVIDYAIVGEPSSTQTLGDVIKIGRRGSLTGYVILKGIQGHVAYPHLADNAIHRASHFISKLVNIHWDHGNEHFPPTSLQVTNVSAGEASNIIPGEIAIEFNLRYSTEQTHQKIQQTIEQVLNQFADNYELNWKLNGEPFLTQSHDLIDAVSQAIEQVNGIKTSPETSGGTSDGRFIAKTGAQIVELGPVNKTIHQVNECVKISELEQLSDMYYQTMKKLLA</sequence>
<dbReference type="GO" id="GO:0009014">
    <property type="term" value="F:succinyl-diaminopimelate desuccinylase activity"/>
    <property type="evidence" value="ECO:0007669"/>
    <property type="project" value="UniProtKB-EC"/>
</dbReference>
<evidence type="ECO:0000313" key="1">
    <source>
        <dbReference type="EMBL" id="MET1255161.1"/>
    </source>
</evidence>
<dbReference type="EMBL" id="JBEVCJ010000007">
    <property type="protein sequence ID" value="MET1255161.1"/>
    <property type="molecule type" value="Genomic_DNA"/>
</dbReference>
<dbReference type="PROSITE" id="PS00759">
    <property type="entry name" value="ARGE_DAPE_CPG2_2"/>
    <property type="match status" value="1"/>
</dbReference>
<dbReference type="InterPro" id="IPR001261">
    <property type="entry name" value="ArgE/DapE_CS"/>
</dbReference>
<dbReference type="CDD" id="cd03891">
    <property type="entry name" value="M20_DapE_proteobac"/>
    <property type="match status" value="1"/>
</dbReference>